<gene>
    <name evidence="2" type="ORF">AYBTSS11_LOCUS21895</name>
</gene>
<keyword evidence="3" id="KW-1185">Reference proteome</keyword>
<feature type="compositionally biased region" description="Basic residues" evidence="1">
    <location>
        <begin position="27"/>
        <end position="39"/>
    </location>
</feature>
<feature type="region of interest" description="Disordered" evidence="1">
    <location>
        <begin position="27"/>
        <end position="79"/>
    </location>
</feature>
<proteinExistence type="predicted"/>
<dbReference type="Proteomes" id="UP001189624">
    <property type="component" value="Chromosome 7"/>
</dbReference>
<dbReference type="AlphaFoldDB" id="A0AA86SWC9"/>
<reference evidence="2" key="1">
    <citation type="submission" date="2023-10" db="EMBL/GenBank/DDBJ databases">
        <authorList>
            <person name="Domelevo Entfellner J.-B."/>
        </authorList>
    </citation>
    <scope>NUCLEOTIDE SEQUENCE</scope>
</reference>
<feature type="compositionally biased region" description="Polar residues" evidence="1">
    <location>
        <begin position="53"/>
        <end position="63"/>
    </location>
</feature>
<dbReference type="EMBL" id="OY731404">
    <property type="protein sequence ID" value="CAJ1968771.1"/>
    <property type="molecule type" value="Genomic_DNA"/>
</dbReference>
<sequence>MEAVDFLFSRSSHVVKLYCEFLLKNNRPLHRGSHSHPKASPHGYFYPKRKLKNQNPKRNTSDSYTRRKQQRQLSEEETV</sequence>
<evidence type="ECO:0000313" key="2">
    <source>
        <dbReference type="EMBL" id="CAJ1968771.1"/>
    </source>
</evidence>
<name>A0AA86SWC9_9FABA</name>
<protein>
    <submittedName>
        <fullName evidence="2">Uncharacterized protein</fullName>
    </submittedName>
</protein>
<evidence type="ECO:0000313" key="3">
    <source>
        <dbReference type="Proteomes" id="UP001189624"/>
    </source>
</evidence>
<accession>A0AA86SWC9</accession>
<evidence type="ECO:0000256" key="1">
    <source>
        <dbReference type="SAM" id="MobiDB-lite"/>
    </source>
</evidence>
<dbReference type="Gramene" id="rna-AYBTSS11_LOCUS21895">
    <property type="protein sequence ID" value="CAJ1968771.1"/>
    <property type="gene ID" value="gene-AYBTSS11_LOCUS21895"/>
</dbReference>
<organism evidence="2 3">
    <name type="scientific">Sphenostylis stenocarpa</name>
    <dbReference type="NCBI Taxonomy" id="92480"/>
    <lineage>
        <taxon>Eukaryota</taxon>
        <taxon>Viridiplantae</taxon>
        <taxon>Streptophyta</taxon>
        <taxon>Embryophyta</taxon>
        <taxon>Tracheophyta</taxon>
        <taxon>Spermatophyta</taxon>
        <taxon>Magnoliopsida</taxon>
        <taxon>eudicotyledons</taxon>
        <taxon>Gunneridae</taxon>
        <taxon>Pentapetalae</taxon>
        <taxon>rosids</taxon>
        <taxon>fabids</taxon>
        <taxon>Fabales</taxon>
        <taxon>Fabaceae</taxon>
        <taxon>Papilionoideae</taxon>
        <taxon>50 kb inversion clade</taxon>
        <taxon>NPAAA clade</taxon>
        <taxon>indigoferoid/millettioid clade</taxon>
        <taxon>Phaseoleae</taxon>
        <taxon>Sphenostylis</taxon>
    </lineage>
</organism>